<evidence type="ECO:0000313" key="3">
    <source>
        <dbReference type="Proteomes" id="UP000682134"/>
    </source>
</evidence>
<dbReference type="InterPro" id="IPR052164">
    <property type="entry name" value="Anthracycline_SecMetBiosynth"/>
</dbReference>
<proteinExistence type="predicted"/>
<evidence type="ECO:0000313" key="2">
    <source>
        <dbReference type="EMBL" id="MBP0723717.1"/>
    </source>
</evidence>
<dbReference type="InterPro" id="IPR029068">
    <property type="entry name" value="Glyas_Bleomycin-R_OHBP_Dase"/>
</dbReference>
<feature type="domain" description="VOC" evidence="1">
    <location>
        <begin position="3"/>
        <end position="115"/>
    </location>
</feature>
<dbReference type="InterPro" id="IPR004360">
    <property type="entry name" value="Glyas_Fos-R_dOase_dom"/>
</dbReference>
<dbReference type="PANTHER" id="PTHR33993">
    <property type="entry name" value="GLYOXALASE-RELATED"/>
    <property type="match status" value="1"/>
</dbReference>
<dbReference type="PANTHER" id="PTHR33993:SF2">
    <property type="entry name" value="VOC DOMAIN-CONTAINING PROTEIN"/>
    <property type="match status" value="1"/>
</dbReference>
<dbReference type="EMBL" id="JAGIYQ010000001">
    <property type="protein sequence ID" value="MBP0723717.1"/>
    <property type="molecule type" value="Genomic_DNA"/>
</dbReference>
<dbReference type="InterPro" id="IPR037523">
    <property type="entry name" value="VOC_core"/>
</dbReference>
<dbReference type="CDD" id="cd07247">
    <property type="entry name" value="SgaA_N_like"/>
    <property type="match status" value="1"/>
</dbReference>
<dbReference type="Proteomes" id="UP000682134">
    <property type="component" value="Unassembled WGS sequence"/>
</dbReference>
<dbReference type="Pfam" id="PF00903">
    <property type="entry name" value="Glyoxalase"/>
    <property type="match status" value="1"/>
</dbReference>
<name>A0A940NGT5_9BACI</name>
<keyword evidence="3" id="KW-1185">Reference proteome</keyword>
<protein>
    <submittedName>
        <fullName evidence="2">VOC family protein</fullName>
    </submittedName>
</protein>
<dbReference type="AlphaFoldDB" id="A0A940NGT5"/>
<evidence type="ECO:0000259" key="1">
    <source>
        <dbReference type="PROSITE" id="PS51819"/>
    </source>
</evidence>
<dbReference type="SUPFAM" id="SSF54593">
    <property type="entry name" value="Glyoxalase/Bleomycin resistance protein/Dihydroxybiphenyl dioxygenase"/>
    <property type="match status" value="1"/>
</dbReference>
<accession>A0A940NGT5</accession>
<dbReference type="PROSITE" id="PS51819">
    <property type="entry name" value="VOC"/>
    <property type="match status" value="1"/>
</dbReference>
<gene>
    <name evidence="2" type="ORF">J5Y03_00795</name>
</gene>
<dbReference type="Gene3D" id="3.10.180.10">
    <property type="entry name" value="2,3-Dihydroxybiphenyl 1,2-Dioxygenase, domain 1"/>
    <property type="match status" value="1"/>
</dbReference>
<organism evidence="2 3">
    <name type="scientific">Gottfriedia endophytica</name>
    <dbReference type="NCBI Taxonomy" id="2820819"/>
    <lineage>
        <taxon>Bacteria</taxon>
        <taxon>Bacillati</taxon>
        <taxon>Bacillota</taxon>
        <taxon>Bacilli</taxon>
        <taxon>Bacillales</taxon>
        <taxon>Bacillaceae</taxon>
        <taxon>Gottfriedia</taxon>
    </lineage>
</organism>
<comment type="caution">
    <text evidence="2">The sequence shown here is derived from an EMBL/GenBank/DDBJ whole genome shotgun (WGS) entry which is preliminary data.</text>
</comment>
<reference evidence="2" key="1">
    <citation type="submission" date="2021-04" db="EMBL/GenBank/DDBJ databases">
        <title>Genome seq and assembly of Bacillus sp.</title>
        <authorList>
            <person name="Chhetri G."/>
        </authorList>
    </citation>
    <scope>NUCLEOTIDE SEQUENCE</scope>
    <source>
        <strain evidence="2">RG28</strain>
    </source>
</reference>
<dbReference type="RefSeq" id="WP_209401394.1">
    <property type="nucleotide sequence ID" value="NZ_JAGIYQ010000001.1"/>
</dbReference>
<sequence>MNRINHFEFQVKNPKNAMDFYSNVFGWKFEQFGDQEYYFVVTGNEGQGINGGIMPSPDGEARTFNTVEVSSVDEYLEIVVKNGGEVVVPKNAIPGIGYVAYCKDPEGLIFGVYHNDREAK</sequence>